<keyword evidence="4" id="KW-1185">Reference proteome</keyword>
<dbReference type="EMBL" id="QCXM01000002">
    <property type="protein sequence ID" value="PUT48862.1"/>
    <property type="molecule type" value="Genomic_DNA"/>
</dbReference>
<gene>
    <name evidence="2" type="ORF">D6J04_10060</name>
    <name evidence="1" type="ORF">DB745_02250</name>
    <name evidence="3" type="ORF">DIZ81_02245</name>
</gene>
<comment type="caution">
    <text evidence="2">The sequence shown here is derived from an EMBL/GenBank/DDBJ whole genome shotgun (WGS) entry which is preliminary data.</text>
</comment>
<evidence type="ECO:0000313" key="6">
    <source>
        <dbReference type="Proteomes" id="UP000306421"/>
    </source>
</evidence>
<dbReference type="AlphaFoldDB" id="A0A3A5L9X2"/>
<dbReference type="RefSeq" id="WP_108290904.1">
    <property type="nucleotide sequence ID" value="NZ_CAAAIR010000010.1"/>
</dbReference>
<reference evidence="2 5" key="3">
    <citation type="submission" date="2018-09" db="EMBL/GenBank/DDBJ databases">
        <title>Draft genome sequences of Legionella taurinensis isolated from water samples.</title>
        <authorList>
            <person name="Chakeri A."/>
            <person name="Allerberger F."/>
            <person name="Kundi M."/>
            <person name="Ruppitsch W."/>
            <person name="Schmid D."/>
        </authorList>
    </citation>
    <scope>NUCLEOTIDE SEQUENCE [LARGE SCALE GENOMIC DNA]</scope>
    <source>
        <strain evidence="2 5">4570-18-6</strain>
    </source>
</reference>
<proteinExistence type="predicted"/>
<reference evidence="1 4" key="1">
    <citation type="submission" date="2018-04" db="EMBL/GenBank/DDBJ databases">
        <title>Whole genome sequence comparison of clinical and drinking water Legionella pneumophila isolates associated with the Flint Water Crisis.</title>
        <authorList>
            <person name="Garner E."/>
            <person name="Brown C."/>
            <person name="Schwake O."/>
            <person name="Coil D."/>
            <person name="Jospin G."/>
            <person name="Eisen J."/>
            <person name="Edwards M."/>
            <person name="Pruden A."/>
        </authorList>
    </citation>
    <scope>NUCLEOTIDE SEQUENCE [LARGE SCALE GENOMIC DNA]</scope>
    <source>
        <strain evidence="1 4">Genessee03</strain>
    </source>
</reference>
<accession>A0A3A5L9X2</accession>
<protein>
    <submittedName>
        <fullName evidence="2">Uncharacterized protein</fullName>
    </submittedName>
</protein>
<dbReference type="GeneID" id="48948612"/>
<dbReference type="EMBL" id="QFGG01000002">
    <property type="protein sequence ID" value="TID45626.1"/>
    <property type="molecule type" value="Genomic_DNA"/>
</dbReference>
<evidence type="ECO:0000313" key="5">
    <source>
        <dbReference type="Proteomes" id="UP000270757"/>
    </source>
</evidence>
<dbReference type="EMBL" id="QZWB01000010">
    <property type="protein sequence ID" value="RJT45931.1"/>
    <property type="molecule type" value="Genomic_DNA"/>
</dbReference>
<sequence length="302" mass="34925">MKYANRDPLKSLESLRKDLLPKRLELKQLSNEERQTVNQSPLASFLSLKKEEPTPHGLFKSTMLPIKDILLLLQDSVQGKFNDYLQEALNNAEIEVAIKPQNPADSDSRKALEIKIRVVATAIDNYANLLAMVLGNKSLTSEDEETLHQAHKTLSTATGYLRSIEIKYELMQLRAFCHRWVNEHRFNCFGLFQAFSSWHSSQYNALLQWFEDLTTQPLSEYELVGGIYCIRTQLELISNKTERHAFRDGLDSLLAKYHYPHHTDQGHYDYLRPFVSRAMLLKLQLPNAFHYPSQDIVMDLTL</sequence>
<dbReference type="OrthoDB" id="5648953at2"/>
<dbReference type="Proteomes" id="UP000270757">
    <property type="component" value="Unassembled WGS sequence"/>
</dbReference>
<evidence type="ECO:0000313" key="2">
    <source>
        <dbReference type="EMBL" id="RJT45931.1"/>
    </source>
</evidence>
<evidence type="ECO:0000313" key="3">
    <source>
        <dbReference type="EMBL" id="TID45626.1"/>
    </source>
</evidence>
<name>A0A3A5L9X2_9GAMM</name>
<evidence type="ECO:0000313" key="4">
    <source>
        <dbReference type="Proteomes" id="UP000251035"/>
    </source>
</evidence>
<dbReference type="Proteomes" id="UP000306421">
    <property type="component" value="Unassembled WGS sequence"/>
</dbReference>
<reference evidence="3 6" key="2">
    <citation type="submission" date="2018-04" db="EMBL/GenBank/DDBJ databases">
        <title>Whole genome sequence comparison of clinical and drinking water Legionella pneumophila isolates.</title>
        <authorList>
            <person name="Garner E."/>
        </authorList>
    </citation>
    <scope>NUCLEOTIDE SEQUENCE [LARGE SCALE GENOMIC DNA]</scope>
    <source>
        <strain evidence="3 6">WH02</strain>
    </source>
</reference>
<organism evidence="2 5">
    <name type="scientific">Legionella taurinensis</name>
    <dbReference type="NCBI Taxonomy" id="70611"/>
    <lineage>
        <taxon>Bacteria</taxon>
        <taxon>Pseudomonadati</taxon>
        <taxon>Pseudomonadota</taxon>
        <taxon>Gammaproteobacteria</taxon>
        <taxon>Legionellales</taxon>
        <taxon>Legionellaceae</taxon>
        <taxon>Legionella</taxon>
    </lineage>
</organism>
<dbReference type="Proteomes" id="UP000251035">
    <property type="component" value="Unassembled WGS sequence"/>
</dbReference>
<evidence type="ECO:0000313" key="1">
    <source>
        <dbReference type="EMBL" id="PUT48862.1"/>
    </source>
</evidence>